<sequence>MKVTALIEQADRQAQLVDALLLARYALVIHDGMTLLGDDEPPSRLRINFRSELERIDAALQAAGIDTTQALAPPILDRCNDTGHRDDRNNDGGNDDSGNDDSNGVPPDAGK</sequence>
<proteinExistence type="predicted"/>
<accession>A0A158KAM9</accession>
<dbReference type="EMBL" id="FCNZ02000039">
    <property type="protein sequence ID" value="SAL78177.1"/>
    <property type="molecule type" value="Genomic_DNA"/>
</dbReference>
<name>A0A158KAM9_9BURK</name>
<evidence type="ECO:0000313" key="3">
    <source>
        <dbReference type="Proteomes" id="UP000054717"/>
    </source>
</evidence>
<keyword evidence="3" id="KW-1185">Reference proteome</keyword>
<gene>
    <name evidence="2" type="ORF">AWB66_05787</name>
</gene>
<feature type="compositionally biased region" description="Basic and acidic residues" evidence="1">
    <location>
        <begin position="78"/>
        <end position="90"/>
    </location>
</feature>
<dbReference type="AlphaFoldDB" id="A0A158KAM9"/>
<protein>
    <submittedName>
        <fullName evidence="2">Uncharacterized protein</fullName>
    </submittedName>
</protein>
<feature type="region of interest" description="Disordered" evidence="1">
    <location>
        <begin position="71"/>
        <end position="111"/>
    </location>
</feature>
<dbReference type="RefSeq" id="WP_125469814.1">
    <property type="nucleotide sequence ID" value="NZ_FCNZ02000039.1"/>
</dbReference>
<evidence type="ECO:0000256" key="1">
    <source>
        <dbReference type="SAM" id="MobiDB-lite"/>
    </source>
</evidence>
<reference evidence="2" key="1">
    <citation type="submission" date="2016-01" db="EMBL/GenBank/DDBJ databases">
        <authorList>
            <person name="Peeters Charlotte."/>
        </authorList>
    </citation>
    <scope>NUCLEOTIDE SEQUENCE</scope>
    <source>
        <strain evidence="2">LMG 22936</strain>
    </source>
</reference>
<evidence type="ECO:0000313" key="2">
    <source>
        <dbReference type="EMBL" id="SAL78177.1"/>
    </source>
</evidence>
<comment type="caution">
    <text evidence="2">The sequence shown here is derived from an EMBL/GenBank/DDBJ whole genome shotgun (WGS) entry which is preliminary data.</text>
</comment>
<organism evidence="2 3">
    <name type="scientific">Caballeronia telluris</name>
    <dbReference type="NCBI Taxonomy" id="326475"/>
    <lineage>
        <taxon>Bacteria</taxon>
        <taxon>Pseudomonadati</taxon>
        <taxon>Pseudomonadota</taxon>
        <taxon>Betaproteobacteria</taxon>
        <taxon>Burkholderiales</taxon>
        <taxon>Burkholderiaceae</taxon>
        <taxon>Caballeronia</taxon>
    </lineage>
</organism>
<dbReference type="Proteomes" id="UP000054717">
    <property type="component" value="Unassembled WGS sequence"/>
</dbReference>